<sequence>MKLLTKEIEKKLPAIEEAKNSENCIVQVKYFHPLSSWTWYVAGYTDDHFWGLVDGDFLETGLISLEELKSVKLLGLGVERDLHFEPKPMSEVRKEIQKTRR</sequence>
<reference evidence="1 2" key="1">
    <citation type="submission" date="2016-10" db="EMBL/GenBank/DDBJ databases">
        <authorList>
            <person name="Varghese N."/>
            <person name="Submissions S."/>
        </authorList>
    </citation>
    <scope>NUCLEOTIDE SEQUENCE [LARGE SCALE GENOMIC DNA]</scope>
    <source>
        <strain evidence="1 2">WG10</strain>
    </source>
</reference>
<dbReference type="RefSeq" id="WP_133530898.1">
    <property type="nucleotide sequence ID" value="NZ_FMYT01000018.1"/>
</dbReference>
<accession>A0A1G6QI36</accession>
<dbReference type="Pfam" id="PF11171">
    <property type="entry name" value="DUF2958"/>
    <property type="match status" value="1"/>
</dbReference>
<gene>
    <name evidence="1" type="ORF">SAMN04488597_11829</name>
</gene>
<evidence type="ECO:0000313" key="2">
    <source>
        <dbReference type="Proteomes" id="UP000324896"/>
    </source>
</evidence>
<proteinExistence type="predicted"/>
<evidence type="ECO:0008006" key="3">
    <source>
        <dbReference type="Google" id="ProtNLM"/>
    </source>
</evidence>
<dbReference type="EMBL" id="FMYT01000018">
    <property type="protein sequence ID" value="SDC91811.1"/>
    <property type="molecule type" value="Genomic_DNA"/>
</dbReference>
<protein>
    <recommendedName>
        <fullName evidence="3">DUF2958 family protein</fullName>
    </recommendedName>
</protein>
<dbReference type="AlphaFoldDB" id="A0A1G6QI36"/>
<organism evidence="1 2">
    <name type="scientific">Halanaerobium congolense</name>
    <dbReference type="NCBI Taxonomy" id="54121"/>
    <lineage>
        <taxon>Bacteria</taxon>
        <taxon>Bacillati</taxon>
        <taxon>Bacillota</taxon>
        <taxon>Clostridia</taxon>
        <taxon>Halanaerobiales</taxon>
        <taxon>Halanaerobiaceae</taxon>
        <taxon>Halanaerobium</taxon>
    </lineage>
</organism>
<name>A0A1G6QI36_9FIRM</name>
<dbReference type="InterPro" id="IPR021341">
    <property type="entry name" value="DUF2958"/>
</dbReference>
<evidence type="ECO:0000313" key="1">
    <source>
        <dbReference type="EMBL" id="SDC91811.1"/>
    </source>
</evidence>
<dbReference type="Proteomes" id="UP000324896">
    <property type="component" value="Unassembled WGS sequence"/>
</dbReference>